<evidence type="ECO:0000313" key="11">
    <source>
        <dbReference type="Proteomes" id="UP000672039"/>
    </source>
</evidence>
<name>A0ABX7WVJ8_9GAMM</name>
<evidence type="ECO:0000256" key="7">
    <source>
        <dbReference type="RuleBase" id="RU000320"/>
    </source>
</evidence>
<evidence type="ECO:0000256" key="1">
    <source>
        <dbReference type="ARBA" id="ARBA00004651"/>
    </source>
</evidence>
<dbReference type="InterPro" id="IPR001750">
    <property type="entry name" value="ND/Mrp_TM"/>
</dbReference>
<proteinExistence type="inferred from homology"/>
<gene>
    <name evidence="10" type="ORF">J9253_07910</name>
</gene>
<accession>A0ABX7WVJ8</accession>
<keyword evidence="4 7" id="KW-0812">Transmembrane</keyword>
<evidence type="ECO:0000256" key="3">
    <source>
        <dbReference type="ARBA" id="ARBA00022475"/>
    </source>
</evidence>
<reference evidence="10 11" key="1">
    <citation type="submission" date="2021-04" db="EMBL/GenBank/DDBJ databases">
        <title>Genomics, taxonomy and metabolism of representatives of sulfur bacteria of the genus Thiothrix: Thiothrix fructosivorans QT, Thiothrix unzii A1T and three new species, Thiothrix subterranea sp. nov., Thiothrix litoralis sp. nov. and 'Candidatus Thiothrix anitrata' sp. nov.</title>
        <authorList>
            <person name="Ravin N.V."/>
            <person name="Smolyakov D."/>
            <person name="Rudenko T.S."/>
            <person name="Mardanov A.V."/>
            <person name="Beletsky A.V."/>
            <person name="Markov N.D."/>
            <person name="Fomenkov A.I."/>
            <person name="Roberts R.J."/>
            <person name="Karnachuk O.V."/>
            <person name="Novikov A."/>
            <person name="Grabovich M.Y."/>
        </authorList>
    </citation>
    <scope>NUCLEOTIDE SEQUENCE [LARGE SCALE GENOMIC DNA]</scope>
    <source>
        <strain evidence="10 11">AS</strain>
    </source>
</reference>
<dbReference type="Proteomes" id="UP000672039">
    <property type="component" value="Chromosome"/>
</dbReference>
<protein>
    <recommendedName>
        <fullName evidence="9">NADH:quinone oxidoreductase/Mrp antiporter transmembrane domain-containing protein</fullName>
    </recommendedName>
</protein>
<keyword evidence="11" id="KW-1185">Reference proteome</keyword>
<dbReference type="RefSeq" id="WP_210224068.1">
    <property type="nucleotide sequence ID" value="NZ_CP072801.1"/>
</dbReference>
<dbReference type="PANTHER" id="PTHR42703">
    <property type="entry name" value="NADH DEHYDROGENASE"/>
    <property type="match status" value="1"/>
</dbReference>
<feature type="transmembrane region" description="Helical" evidence="8">
    <location>
        <begin position="6"/>
        <end position="23"/>
    </location>
</feature>
<keyword evidence="5 8" id="KW-1133">Transmembrane helix</keyword>
<dbReference type="InterPro" id="IPR050586">
    <property type="entry name" value="CPA3_Na-H_Antiporter_D"/>
</dbReference>
<keyword evidence="3" id="KW-1003">Cell membrane</keyword>
<keyword evidence="6 8" id="KW-0472">Membrane</keyword>
<feature type="transmembrane region" description="Helical" evidence="8">
    <location>
        <begin position="380"/>
        <end position="401"/>
    </location>
</feature>
<evidence type="ECO:0000256" key="5">
    <source>
        <dbReference type="ARBA" id="ARBA00022989"/>
    </source>
</evidence>
<feature type="transmembrane region" description="Helical" evidence="8">
    <location>
        <begin position="123"/>
        <end position="140"/>
    </location>
</feature>
<feature type="transmembrane region" description="Helical" evidence="8">
    <location>
        <begin position="100"/>
        <end position="117"/>
    </location>
</feature>
<evidence type="ECO:0000256" key="4">
    <source>
        <dbReference type="ARBA" id="ARBA00022692"/>
    </source>
</evidence>
<comment type="subcellular location">
    <subcellularLocation>
        <location evidence="1">Cell membrane</location>
        <topology evidence="1">Multi-pass membrane protein</topology>
    </subcellularLocation>
    <subcellularLocation>
        <location evidence="7">Membrane</location>
        <topology evidence="7">Multi-pass membrane protein</topology>
    </subcellularLocation>
</comment>
<comment type="similarity">
    <text evidence="2">Belongs to the CPA3 antiporters (TC 2.A.63) subunit D family.</text>
</comment>
<sequence>MDELKWLLLSVPLLPWLLVLVKADGLGRWLLPLAAVPALLAAGFASGVTQDLPWVLLGLRWGLTDFVAQVWLGVSAWLWLCAGLYSVASVPPGSRHAWRFRVFFLLAMGGNFLLIVAQDMSSFFLGFAAMGLASYGLVVQQRSVTTSRAGRVYMVWTVLGEVALFAGMMLAMGVTGSHYFSQAAGVALPLEAVVLLTLGFGIKLALPGLHVWLPLAHGAAPPAVSALLSGVMVKAGILGLLRFLPTGAETTVWVAEILIGLGLFGAFYAVLLGLLQQAPKVILAYSTMSQLGLMSAFTGLVLLQTEVNAALVLALLWYMVHHALVKGALFLGVGVFKRNLAGWALGLLAVLALVLAGLPFTSGALAKAEIKAVLPADYEWLGAVLLVSTVATSLLMGRFVLSLQRYREQHRAHGHHEAAAVELLAWGLLLEGVFGWYWWVDMPRGEWVDFLPIILGVLLSVPLWWVARLPRVAAGDVPVWLAKLGYRARQRVQMTRCRVE</sequence>
<feature type="transmembrane region" description="Helical" evidence="8">
    <location>
        <begin position="218"/>
        <end position="241"/>
    </location>
</feature>
<feature type="transmembrane region" description="Helical" evidence="8">
    <location>
        <begin position="253"/>
        <end position="275"/>
    </location>
</feature>
<evidence type="ECO:0000256" key="8">
    <source>
        <dbReference type="SAM" id="Phobius"/>
    </source>
</evidence>
<feature type="transmembrane region" description="Helical" evidence="8">
    <location>
        <begin position="450"/>
        <end position="467"/>
    </location>
</feature>
<feature type="transmembrane region" description="Helical" evidence="8">
    <location>
        <begin position="282"/>
        <end position="303"/>
    </location>
</feature>
<feature type="transmembrane region" description="Helical" evidence="8">
    <location>
        <begin position="30"/>
        <end position="48"/>
    </location>
</feature>
<feature type="transmembrane region" description="Helical" evidence="8">
    <location>
        <begin position="68"/>
        <end position="88"/>
    </location>
</feature>
<dbReference type="Pfam" id="PF00361">
    <property type="entry name" value="Proton_antipo_M"/>
    <property type="match status" value="1"/>
</dbReference>
<feature type="transmembrane region" description="Helical" evidence="8">
    <location>
        <begin position="421"/>
        <end position="438"/>
    </location>
</feature>
<feature type="transmembrane region" description="Helical" evidence="8">
    <location>
        <begin position="340"/>
        <end position="360"/>
    </location>
</feature>
<feature type="transmembrane region" description="Helical" evidence="8">
    <location>
        <begin position="186"/>
        <end position="206"/>
    </location>
</feature>
<feature type="transmembrane region" description="Helical" evidence="8">
    <location>
        <begin position="309"/>
        <end position="333"/>
    </location>
</feature>
<evidence type="ECO:0000259" key="9">
    <source>
        <dbReference type="Pfam" id="PF00361"/>
    </source>
</evidence>
<organism evidence="10 11">
    <name type="scientific">Thiothrix litoralis</name>
    <dbReference type="NCBI Taxonomy" id="2891210"/>
    <lineage>
        <taxon>Bacteria</taxon>
        <taxon>Pseudomonadati</taxon>
        <taxon>Pseudomonadota</taxon>
        <taxon>Gammaproteobacteria</taxon>
        <taxon>Thiotrichales</taxon>
        <taxon>Thiotrichaceae</taxon>
        <taxon>Thiothrix</taxon>
    </lineage>
</organism>
<evidence type="ECO:0000313" key="10">
    <source>
        <dbReference type="EMBL" id="QTR47831.1"/>
    </source>
</evidence>
<feature type="domain" description="NADH:quinone oxidoreductase/Mrp antiporter transmembrane" evidence="9">
    <location>
        <begin position="117"/>
        <end position="388"/>
    </location>
</feature>
<dbReference type="PANTHER" id="PTHR42703:SF1">
    <property type="entry name" value="NA(+)_H(+) ANTIPORTER SUBUNIT D1"/>
    <property type="match status" value="1"/>
</dbReference>
<feature type="transmembrane region" description="Helical" evidence="8">
    <location>
        <begin position="152"/>
        <end position="174"/>
    </location>
</feature>
<dbReference type="EMBL" id="CP072801">
    <property type="protein sequence ID" value="QTR47831.1"/>
    <property type="molecule type" value="Genomic_DNA"/>
</dbReference>
<evidence type="ECO:0000256" key="6">
    <source>
        <dbReference type="ARBA" id="ARBA00023136"/>
    </source>
</evidence>
<evidence type="ECO:0000256" key="2">
    <source>
        <dbReference type="ARBA" id="ARBA00005346"/>
    </source>
</evidence>